<protein>
    <submittedName>
        <fullName evidence="1">Alpha-ribazole phosphatase</fullName>
    </submittedName>
</protein>
<dbReference type="CDD" id="cd07067">
    <property type="entry name" value="HP_PGM_like"/>
    <property type="match status" value="1"/>
</dbReference>
<dbReference type="InterPro" id="IPR050275">
    <property type="entry name" value="PGM_Phosphatase"/>
</dbReference>
<dbReference type="PANTHER" id="PTHR48100:SF1">
    <property type="entry name" value="HISTIDINE PHOSPHATASE FAMILY PROTEIN-RELATED"/>
    <property type="match status" value="1"/>
</dbReference>
<dbReference type="SMART" id="SM00855">
    <property type="entry name" value="PGAM"/>
    <property type="match status" value="1"/>
</dbReference>
<dbReference type="Pfam" id="PF00300">
    <property type="entry name" value="His_Phos_1"/>
    <property type="match status" value="1"/>
</dbReference>
<gene>
    <name evidence="1" type="ORF">SAMN05216214_11756</name>
</gene>
<evidence type="ECO:0000313" key="1">
    <source>
        <dbReference type="EMBL" id="SEL68236.1"/>
    </source>
</evidence>
<organism evidence="1 2">
    <name type="scientific">Atopomonas hussainii</name>
    <dbReference type="NCBI Taxonomy" id="1429083"/>
    <lineage>
        <taxon>Bacteria</taxon>
        <taxon>Pseudomonadati</taxon>
        <taxon>Pseudomonadota</taxon>
        <taxon>Gammaproteobacteria</taxon>
        <taxon>Pseudomonadales</taxon>
        <taxon>Pseudomonadaceae</taxon>
        <taxon>Atopomonas</taxon>
    </lineage>
</organism>
<dbReference type="AlphaFoldDB" id="A0A1H7S7M7"/>
<reference evidence="1 2" key="1">
    <citation type="submission" date="2016-10" db="EMBL/GenBank/DDBJ databases">
        <authorList>
            <person name="de Groot N.N."/>
        </authorList>
    </citation>
    <scope>NUCLEOTIDE SEQUENCE [LARGE SCALE GENOMIC DNA]</scope>
    <source>
        <strain evidence="1 2">JCM 19513</strain>
    </source>
</reference>
<sequence>MPLYALRHGATPTGGFRGRLDDELTAEGWAQMHAGLTDAPAWQAIVSSPLKRCRLFAEQLASQLDLPLTLDEQLRELDFGQWEGRSASDLLADPAQADALSRFWQDPYQHPPSGGENLHAFEQRVMDAWQRHSQIAHQHTVLLVCHAGVIRQLLRLAKREPRSALMQAMVEHGSLHAIPLFAPHSH</sequence>
<dbReference type="GO" id="GO:0016791">
    <property type="term" value="F:phosphatase activity"/>
    <property type="evidence" value="ECO:0007669"/>
    <property type="project" value="TreeGrafter"/>
</dbReference>
<evidence type="ECO:0000313" key="2">
    <source>
        <dbReference type="Proteomes" id="UP000185766"/>
    </source>
</evidence>
<keyword evidence="2" id="KW-1185">Reference proteome</keyword>
<name>A0A1H7S7M7_9GAMM</name>
<proteinExistence type="predicted"/>
<dbReference type="EMBL" id="FOAS01000017">
    <property type="protein sequence ID" value="SEL68236.1"/>
    <property type="molecule type" value="Genomic_DNA"/>
</dbReference>
<dbReference type="InterPro" id="IPR013078">
    <property type="entry name" value="His_Pase_superF_clade-1"/>
</dbReference>
<accession>A0A1H7S7M7</accession>
<dbReference type="PANTHER" id="PTHR48100">
    <property type="entry name" value="BROAD-SPECIFICITY PHOSPHATASE YOR283W-RELATED"/>
    <property type="match status" value="1"/>
</dbReference>
<dbReference type="SUPFAM" id="SSF53254">
    <property type="entry name" value="Phosphoglycerate mutase-like"/>
    <property type="match status" value="1"/>
</dbReference>
<dbReference type="STRING" id="1429083.GCA_001885685_00272"/>
<dbReference type="Proteomes" id="UP000185766">
    <property type="component" value="Unassembled WGS sequence"/>
</dbReference>
<dbReference type="GO" id="GO:0005737">
    <property type="term" value="C:cytoplasm"/>
    <property type="evidence" value="ECO:0007669"/>
    <property type="project" value="TreeGrafter"/>
</dbReference>
<dbReference type="Gene3D" id="3.40.50.1240">
    <property type="entry name" value="Phosphoglycerate mutase-like"/>
    <property type="match status" value="1"/>
</dbReference>
<dbReference type="RefSeq" id="WP_074870292.1">
    <property type="nucleotide sequence ID" value="NZ_FOAS01000017.1"/>
</dbReference>
<dbReference type="InterPro" id="IPR029033">
    <property type="entry name" value="His_PPase_superfam"/>
</dbReference>